<name>A0A918UFQ4_9ACTN</name>
<evidence type="ECO:0000256" key="2">
    <source>
        <dbReference type="SAM" id="SignalP"/>
    </source>
</evidence>
<reference evidence="3" key="2">
    <citation type="submission" date="2020-09" db="EMBL/GenBank/DDBJ databases">
        <authorList>
            <person name="Sun Q."/>
            <person name="Ohkuma M."/>
        </authorList>
    </citation>
    <scope>NUCLEOTIDE SEQUENCE</scope>
    <source>
        <strain evidence="3">JCM 4815</strain>
    </source>
</reference>
<organism evidence="3 4">
    <name type="scientific">Streptomyces poonensis</name>
    <dbReference type="NCBI Taxonomy" id="68255"/>
    <lineage>
        <taxon>Bacteria</taxon>
        <taxon>Bacillati</taxon>
        <taxon>Actinomycetota</taxon>
        <taxon>Actinomycetes</taxon>
        <taxon>Kitasatosporales</taxon>
        <taxon>Streptomycetaceae</taxon>
        <taxon>Streptomyces</taxon>
    </lineage>
</organism>
<feature type="chain" id="PRO_5036817060" evidence="2">
    <location>
        <begin position="21"/>
        <end position="81"/>
    </location>
</feature>
<feature type="signal peptide" evidence="2">
    <location>
        <begin position="1"/>
        <end position="20"/>
    </location>
</feature>
<gene>
    <name evidence="3" type="ORF">GCM10010365_21120</name>
</gene>
<dbReference type="AlphaFoldDB" id="A0A918UFQ4"/>
<feature type="region of interest" description="Disordered" evidence="1">
    <location>
        <begin position="53"/>
        <end position="81"/>
    </location>
</feature>
<proteinExistence type="predicted"/>
<dbReference type="EMBL" id="BMVW01000002">
    <property type="protein sequence ID" value="GGZ01845.1"/>
    <property type="molecule type" value="Genomic_DNA"/>
</dbReference>
<dbReference type="InterPro" id="IPR036259">
    <property type="entry name" value="MFS_trans_sf"/>
</dbReference>
<reference evidence="3" key="1">
    <citation type="journal article" date="2014" name="Int. J. Syst. Evol. Microbiol.">
        <title>Complete genome sequence of Corynebacterium casei LMG S-19264T (=DSM 44701T), isolated from a smear-ripened cheese.</title>
        <authorList>
            <consortium name="US DOE Joint Genome Institute (JGI-PGF)"/>
            <person name="Walter F."/>
            <person name="Albersmeier A."/>
            <person name="Kalinowski J."/>
            <person name="Ruckert C."/>
        </authorList>
    </citation>
    <scope>NUCLEOTIDE SEQUENCE</scope>
    <source>
        <strain evidence="3">JCM 4815</strain>
    </source>
</reference>
<dbReference type="SUPFAM" id="SSF103473">
    <property type="entry name" value="MFS general substrate transporter"/>
    <property type="match status" value="1"/>
</dbReference>
<dbReference type="Proteomes" id="UP000622166">
    <property type="component" value="Unassembled WGS sequence"/>
</dbReference>
<keyword evidence="4" id="KW-1185">Reference proteome</keyword>
<sequence length="81" mass="8691">MFTLALLRCGTVTGPAPLMAARLLQGAAAAAMVPQVLAILHVTFDEKTRGTDFTPYGTVLSGQRDRTRARRSPHRSGSVRP</sequence>
<protein>
    <submittedName>
        <fullName evidence="3">Uncharacterized protein</fullName>
    </submittedName>
</protein>
<evidence type="ECO:0000313" key="4">
    <source>
        <dbReference type="Proteomes" id="UP000622166"/>
    </source>
</evidence>
<evidence type="ECO:0000313" key="3">
    <source>
        <dbReference type="EMBL" id="GGZ01845.1"/>
    </source>
</evidence>
<dbReference type="Gene3D" id="1.20.1720.10">
    <property type="entry name" value="Multidrug resistance protein D"/>
    <property type="match status" value="1"/>
</dbReference>
<keyword evidence="2" id="KW-0732">Signal</keyword>
<comment type="caution">
    <text evidence="3">The sequence shown here is derived from an EMBL/GenBank/DDBJ whole genome shotgun (WGS) entry which is preliminary data.</text>
</comment>
<accession>A0A918UFQ4</accession>
<evidence type="ECO:0000256" key="1">
    <source>
        <dbReference type="SAM" id="MobiDB-lite"/>
    </source>
</evidence>